<feature type="domain" description="Fibronectin type-III" evidence="2">
    <location>
        <begin position="246"/>
        <end position="340"/>
    </location>
</feature>
<comment type="caution">
    <text evidence="3">The sequence shown here is derived from an EMBL/GenBank/DDBJ whole genome shotgun (WGS) entry which is preliminary data.</text>
</comment>
<sequence>MSKKVIVPLAALAFLVLVGMGVWYLQVTGESQTAIAPTNTSTADNTITVRNYSVTLAYQQGDVWLSTNDTDWEKVETDTILHEGDGIKTGENSKAILEFENGDVVRLAESTEISLVYTNEIAVTLLQSHGQTYNRVTKNLSRIYQVVSNVGSAQALGTAFDVQVTDKFMDVYVVESTVKVKVGTSEEQVAQGKTAKFAKDGTAAEVSDIDSEMLKNDWYAWNKEEDTKKQLSLGILDSEETQQEIAPAKLTLTVANASNGLQFSWEAENVTAPNGFKVVRGTSENPTFPGNEYQYLNSSDAKNYTWQLQDGKTYHFRVCVYDGNECTLYSNDVTATAPQPVQVQEEKKEEAPTHTSPNVSAKAETSGVSLSWQDTSSNPGFIYYKVVRSETNSDLKYPNDGYIAVKSKGEESYLDTTAIKNKTYYYRICAVGDDTWCGEVTQIKAINTNSVPKAVTLSATYANKKVTLTWTKSTESDFKYYKIVWSNIDSTPTYPEDGYLVWEPLTTLTYTDAGQIAAGRETAVDLSLKTNYYSVCVVDQADQVTCSNTVTVKNGVVQ</sequence>
<dbReference type="PANTHER" id="PTHR38731:SF1">
    <property type="entry name" value="FECR PROTEIN DOMAIN-CONTAINING PROTEIN"/>
    <property type="match status" value="1"/>
</dbReference>
<reference evidence="4" key="1">
    <citation type="submission" date="2017-09" db="EMBL/GenBank/DDBJ databases">
        <title>Depth-based differentiation of microbial function through sediment-hosted aquifers and enrichment of novel symbionts in the deep terrestrial subsurface.</title>
        <authorList>
            <person name="Probst A.J."/>
            <person name="Ladd B."/>
            <person name="Jarett J.K."/>
            <person name="Geller-Mcgrath D.E."/>
            <person name="Sieber C.M.K."/>
            <person name="Emerson J.B."/>
            <person name="Anantharaman K."/>
            <person name="Thomas B.C."/>
            <person name="Malmstrom R."/>
            <person name="Stieglmeier M."/>
            <person name="Klingl A."/>
            <person name="Woyke T."/>
            <person name="Ryan C.M."/>
            <person name="Banfield J.F."/>
        </authorList>
    </citation>
    <scope>NUCLEOTIDE SEQUENCE [LARGE SCALE GENOMIC DNA]</scope>
</reference>
<dbReference type="AlphaFoldDB" id="A0A2H0YRF3"/>
<evidence type="ECO:0000256" key="1">
    <source>
        <dbReference type="SAM" id="MobiDB-lite"/>
    </source>
</evidence>
<dbReference type="PANTHER" id="PTHR38731">
    <property type="entry name" value="LIPL45-RELATED LIPOPROTEIN-RELATED"/>
    <property type="match status" value="1"/>
</dbReference>
<dbReference type="EMBL" id="PEXV01000159">
    <property type="protein sequence ID" value="PIS41084.1"/>
    <property type="molecule type" value="Genomic_DNA"/>
</dbReference>
<evidence type="ECO:0000313" key="4">
    <source>
        <dbReference type="Proteomes" id="UP000228711"/>
    </source>
</evidence>
<dbReference type="InterPro" id="IPR013783">
    <property type="entry name" value="Ig-like_fold"/>
</dbReference>
<dbReference type="InterPro" id="IPR036116">
    <property type="entry name" value="FN3_sf"/>
</dbReference>
<gene>
    <name evidence="3" type="ORF">COT25_05010</name>
</gene>
<dbReference type="Gene3D" id="2.60.40.10">
    <property type="entry name" value="Immunoglobulins"/>
    <property type="match status" value="3"/>
</dbReference>
<feature type="region of interest" description="Disordered" evidence="1">
    <location>
        <begin position="341"/>
        <end position="364"/>
    </location>
</feature>
<dbReference type="SUPFAM" id="SSF49265">
    <property type="entry name" value="Fibronectin type III"/>
    <property type="match status" value="1"/>
</dbReference>
<dbReference type="PROSITE" id="PS50853">
    <property type="entry name" value="FN3"/>
    <property type="match status" value="1"/>
</dbReference>
<evidence type="ECO:0000259" key="2">
    <source>
        <dbReference type="PROSITE" id="PS50853"/>
    </source>
</evidence>
<dbReference type="Proteomes" id="UP000228711">
    <property type="component" value="Unassembled WGS sequence"/>
</dbReference>
<evidence type="ECO:0000313" key="3">
    <source>
        <dbReference type="EMBL" id="PIS41084.1"/>
    </source>
</evidence>
<proteinExistence type="predicted"/>
<dbReference type="Pfam" id="PF04773">
    <property type="entry name" value="FecR"/>
    <property type="match status" value="1"/>
</dbReference>
<protein>
    <recommendedName>
        <fullName evidence="2">Fibronectin type-III domain-containing protein</fullName>
    </recommendedName>
</protein>
<organism evidence="3 4">
    <name type="scientific">Candidatus Kerfeldbacteria bacterium CG08_land_8_20_14_0_20_42_7</name>
    <dbReference type="NCBI Taxonomy" id="2014245"/>
    <lineage>
        <taxon>Bacteria</taxon>
        <taxon>Candidatus Kerfeldiibacteriota</taxon>
    </lineage>
</organism>
<name>A0A2H0YRF3_9BACT</name>
<dbReference type="InterPro" id="IPR006860">
    <property type="entry name" value="FecR"/>
</dbReference>
<dbReference type="InterPro" id="IPR003961">
    <property type="entry name" value="FN3_dom"/>
</dbReference>
<dbReference type="Gene3D" id="2.60.120.1440">
    <property type="match status" value="1"/>
</dbReference>
<accession>A0A2H0YRF3</accession>